<dbReference type="InterPro" id="IPR051091">
    <property type="entry name" value="O-Glucosyltr/Glycosyltrsf_90"/>
</dbReference>
<organism evidence="3 4">
    <name type="scientific">Letharia lupina</name>
    <dbReference type="NCBI Taxonomy" id="560253"/>
    <lineage>
        <taxon>Eukaryota</taxon>
        <taxon>Fungi</taxon>
        <taxon>Dikarya</taxon>
        <taxon>Ascomycota</taxon>
        <taxon>Pezizomycotina</taxon>
        <taxon>Lecanoromycetes</taxon>
        <taxon>OSLEUM clade</taxon>
        <taxon>Lecanoromycetidae</taxon>
        <taxon>Lecanorales</taxon>
        <taxon>Lecanorineae</taxon>
        <taxon>Parmeliaceae</taxon>
        <taxon>Letharia</taxon>
    </lineage>
</organism>
<comment type="caution">
    <text evidence="3">The sequence shown here is derived from an EMBL/GenBank/DDBJ whole genome shotgun (WGS) entry which is preliminary data.</text>
</comment>
<protein>
    <recommendedName>
        <fullName evidence="2">Glycosyl transferase CAP10 domain-containing protein</fullName>
    </recommendedName>
</protein>
<evidence type="ECO:0000313" key="3">
    <source>
        <dbReference type="EMBL" id="KAF6222768.1"/>
    </source>
</evidence>
<sequence>MAVEHLRSIEQDPRNGALNGVCVAKSVINRGQPAQNGQNAYLVLAVRENRVSSQRVPRRKSCRTEQSPGSEEAVKKKSYSEKAELQAVFRELTRLVTNTNNRAPPVKSNSKWAPGVPSKESNTATLHQTAKASPAADKQETTTTEWTFNATRDGDNLALSEEQCNIAFPKQYTDIHNNVANLTSNPITLSDLDEQDQHDQRIRAIIYDGELYIISRHGNMWVQNGVATAHALQRALSAFPDRKSLPNIEFFVFTFDIVGENKAVWTYTKPAHDTEFKNQWLMPDFGYWAWPHAHIPSYNHIRNEIRRVEEQVAFEDKTPQLVWRGNKNTAPERPRFLEATDGKDWANVSASGSAYLTLWDHCRFKMLMDISGRSWSGKGKYIQNCESVYVTHTPKWLKTTTYALEADGAEQNFVQVKDDWSDLEDKVKEVLETPRTAERIAKKGVEDMRDRYLTPAAEACYWRALIRGYGRVSFEPQLYEKDGSTLRGVPFETVAISPSIDLEKWWDF</sequence>
<dbReference type="PANTHER" id="PTHR12203">
    <property type="entry name" value="KDEL LYS-ASP-GLU-LEU CONTAINING - RELATED"/>
    <property type="match status" value="1"/>
</dbReference>
<dbReference type="GeneID" id="59329234"/>
<reference evidence="3 4" key="1">
    <citation type="journal article" date="2020" name="Genomics">
        <title>Complete, high-quality genomes from long-read metagenomic sequencing of two wolf lichen thalli reveals enigmatic genome architecture.</title>
        <authorList>
            <person name="McKenzie S.K."/>
            <person name="Walston R.F."/>
            <person name="Allen J.L."/>
        </authorList>
    </citation>
    <scope>NUCLEOTIDE SEQUENCE [LARGE SCALE GENOMIC DNA]</scope>
    <source>
        <strain evidence="3">WasteWater1</strain>
    </source>
</reference>
<feature type="region of interest" description="Disordered" evidence="1">
    <location>
        <begin position="99"/>
        <end position="143"/>
    </location>
</feature>
<dbReference type="PANTHER" id="PTHR12203:SF112">
    <property type="entry name" value="DUF821 DOMAIN PROTEIN (AFU_ORTHOLOGUE AFUA_2G14740)"/>
    <property type="match status" value="1"/>
</dbReference>
<proteinExistence type="predicted"/>
<feature type="compositionally biased region" description="Polar residues" evidence="1">
    <location>
        <begin position="119"/>
        <end position="131"/>
    </location>
</feature>
<evidence type="ECO:0000313" key="4">
    <source>
        <dbReference type="Proteomes" id="UP000593566"/>
    </source>
</evidence>
<dbReference type="AlphaFoldDB" id="A0A8H6FCF2"/>
<accession>A0A8H6FCF2</accession>
<dbReference type="SMART" id="SM00672">
    <property type="entry name" value="CAP10"/>
    <property type="match status" value="1"/>
</dbReference>
<evidence type="ECO:0000256" key="1">
    <source>
        <dbReference type="SAM" id="MobiDB-lite"/>
    </source>
</evidence>
<feature type="compositionally biased region" description="Polar residues" evidence="1">
    <location>
        <begin position="99"/>
        <end position="111"/>
    </location>
</feature>
<evidence type="ECO:0000259" key="2">
    <source>
        <dbReference type="SMART" id="SM00672"/>
    </source>
</evidence>
<name>A0A8H6FCF2_9LECA</name>
<feature type="domain" description="Glycosyl transferase CAP10" evidence="2">
    <location>
        <begin position="244"/>
        <end position="480"/>
    </location>
</feature>
<dbReference type="Pfam" id="PF05686">
    <property type="entry name" value="Glyco_transf_90"/>
    <property type="match status" value="1"/>
</dbReference>
<dbReference type="Proteomes" id="UP000593566">
    <property type="component" value="Unassembled WGS sequence"/>
</dbReference>
<gene>
    <name evidence="3" type="ORF">HO133_000816</name>
</gene>
<keyword evidence="4" id="KW-1185">Reference proteome</keyword>
<dbReference type="EMBL" id="JACCJB010000011">
    <property type="protein sequence ID" value="KAF6222768.1"/>
    <property type="molecule type" value="Genomic_DNA"/>
</dbReference>
<feature type="region of interest" description="Disordered" evidence="1">
    <location>
        <begin position="50"/>
        <end position="80"/>
    </location>
</feature>
<dbReference type="RefSeq" id="XP_037152114.1">
    <property type="nucleotide sequence ID" value="XM_037291752.1"/>
</dbReference>
<dbReference type="InterPro" id="IPR006598">
    <property type="entry name" value="CAP10"/>
</dbReference>